<sequence length="38" mass="4231">FDDVQQTSSNQKTVCKVPPYTPETSSLYDNAPLDLSLK</sequence>
<comment type="caution">
    <text evidence="4">The sequence shown here is derived from an EMBL/GenBank/DDBJ whole genome shotgun (WGS) entry which is preliminary data.</text>
</comment>
<evidence type="ECO:0000256" key="1">
    <source>
        <dbReference type="SAM" id="MobiDB-lite"/>
    </source>
</evidence>
<dbReference type="EMBL" id="CAJOBH010284513">
    <property type="protein sequence ID" value="CAF5173675.1"/>
    <property type="molecule type" value="Genomic_DNA"/>
</dbReference>
<name>A0A8S3GZM3_9BILA</name>
<feature type="compositionally biased region" description="Polar residues" evidence="1">
    <location>
        <begin position="1"/>
        <end position="13"/>
    </location>
</feature>
<dbReference type="EMBL" id="CAJOBJ010019146">
    <property type="protein sequence ID" value="CAF4202475.1"/>
    <property type="molecule type" value="Genomic_DNA"/>
</dbReference>
<evidence type="ECO:0000313" key="3">
    <source>
        <dbReference type="EMBL" id="CAF4221198.1"/>
    </source>
</evidence>
<evidence type="ECO:0000313" key="4">
    <source>
        <dbReference type="EMBL" id="CAF5173675.1"/>
    </source>
</evidence>
<dbReference type="EMBL" id="CAJOBJ010022055">
    <property type="protein sequence ID" value="CAF4221198.1"/>
    <property type="molecule type" value="Genomic_DNA"/>
</dbReference>
<accession>A0A8S3GZM3</accession>
<organism evidence="4 5">
    <name type="scientific">Rotaria magnacalcarata</name>
    <dbReference type="NCBI Taxonomy" id="392030"/>
    <lineage>
        <taxon>Eukaryota</taxon>
        <taxon>Metazoa</taxon>
        <taxon>Spiralia</taxon>
        <taxon>Gnathifera</taxon>
        <taxon>Rotifera</taxon>
        <taxon>Eurotatoria</taxon>
        <taxon>Bdelloidea</taxon>
        <taxon>Philodinida</taxon>
        <taxon>Philodinidae</taxon>
        <taxon>Rotaria</taxon>
    </lineage>
</organism>
<protein>
    <submittedName>
        <fullName evidence="4">Uncharacterized protein</fullName>
    </submittedName>
</protein>
<dbReference type="AlphaFoldDB" id="A0A8S3GZM3"/>
<evidence type="ECO:0000313" key="5">
    <source>
        <dbReference type="Proteomes" id="UP000681967"/>
    </source>
</evidence>
<dbReference type="Proteomes" id="UP000681720">
    <property type="component" value="Unassembled WGS sequence"/>
</dbReference>
<feature type="non-terminal residue" evidence="4">
    <location>
        <position position="1"/>
    </location>
</feature>
<proteinExistence type="predicted"/>
<evidence type="ECO:0000313" key="2">
    <source>
        <dbReference type="EMBL" id="CAF4202475.1"/>
    </source>
</evidence>
<feature type="region of interest" description="Disordered" evidence="1">
    <location>
        <begin position="1"/>
        <end position="38"/>
    </location>
</feature>
<dbReference type="Proteomes" id="UP000681967">
    <property type="component" value="Unassembled WGS sequence"/>
</dbReference>
<gene>
    <name evidence="4" type="ORF">BYL167_LOCUS77798</name>
    <name evidence="2" type="ORF">GIL414_LOCUS21667</name>
    <name evidence="3" type="ORF">GIL414_LOCUS22415</name>
</gene>
<reference evidence="4" key="1">
    <citation type="submission" date="2021-02" db="EMBL/GenBank/DDBJ databases">
        <authorList>
            <person name="Nowell W R."/>
        </authorList>
    </citation>
    <scope>NUCLEOTIDE SEQUENCE</scope>
</reference>